<dbReference type="PANTHER" id="PTHR30432:SF1">
    <property type="entry name" value="DNA-BINDING TRANSCRIPTIONAL DUAL REGULATOR MODE"/>
    <property type="match status" value="1"/>
</dbReference>
<dbReference type="InterPro" id="IPR036390">
    <property type="entry name" value="WH_DNA-bd_sf"/>
</dbReference>
<dbReference type="Proteomes" id="UP001321526">
    <property type="component" value="Chromosome"/>
</dbReference>
<feature type="domain" description="HTH lysR-type" evidence="1">
    <location>
        <begin position="28"/>
        <end position="88"/>
    </location>
</feature>
<gene>
    <name evidence="2" type="ORF">EVC62_16840</name>
</gene>
<sequence>MTRTHHPRPQLQLRLVAERDIVLGPGKIALLEAIEHHGSIAAACREMHLSYKKAWQLLETMGRHFDTPLVDTCSGGSQRGGATLTPLARELIVHYRALLQRLDAAPESEALRAMLRPLNTPTPPDR</sequence>
<dbReference type="SUPFAM" id="SSF46785">
    <property type="entry name" value="Winged helix' DNA-binding domain"/>
    <property type="match status" value="1"/>
</dbReference>
<evidence type="ECO:0000313" key="2">
    <source>
        <dbReference type="EMBL" id="WFF43023.1"/>
    </source>
</evidence>
<accession>A0ABY8FJN1</accession>
<evidence type="ECO:0000313" key="3">
    <source>
        <dbReference type="Proteomes" id="UP001321526"/>
    </source>
</evidence>
<name>A0ABY8FJN1_9GAMM</name>
<keyword evidence="3" id="KW-1185">Reference proteome</keyword>
<dbReference type="InterPro" id="IPR000847">
    <property type="entry name" value="LysR_HTH_N"/>
</dbReference>
<dbReference type="EMBL" id="CP035631">
    <property type="protein sequence ID" value="WFF43023.1"/>
    <property type="molecule type" value="Genomic_DNA"/>
</dbReference>
<dbReference type="InterPro" id="IPR051815">
    <property type="entry name" value="Molybdate_resp_trans_reg"/>
</dbReference>
<organism evidence="2 3">
    <name type="scientific">Salinicola endophyticus</name>
    <dbReference type="NCBI Taxonomy" id="1949083"/>
    <lineage>
        <taxon>Bacteria</taxon>
        <taxon>Pseudomonadati</taxon>
        <taxon>Pseudomonadota</taxon>
        <taxon>Gammaproteobacteria</taxon>
        <taxon>Oceanospirillales</taxon>
        <taxon>Halomonadaceae</taxon>
        <taxon>Salinicola</taxon>
    </lineage>
</organism>
<dbReference type="InterPro" id="IPR036388">
    <property type="entry name" value="WH-like_DNA-bd_sf"/>
</dbReference>
<dbReference type="RefSeq" id="WP_110676401.1">
    <property type="nucleotide sequence ID" value="NZ_CP035631.1"/>
</dbReference>
<protein>
    <submittedName>
        <fullName evidence="2">LysR family transcriptional regulator</fullName>
    </submittedName>
</protein>
<proteinExistence type="predicted"/>
<dbReference type="Pfam" id="PF00126">
    <property type="entry name" value="HTH_1"/>
    <property type="match status" value="1"/>
</dbReference>
<dbReference type="Gene3D" id="1.10.10.10">
    <property type="entry name" value="Winged helix-like DNA-binding domain superfamily/Winged helix DNA-binding domain"/>
    <property type="match status" value="1"/>
</dbReference>
<evidence type="ECO:0000259" key="1">
    <source>
        <dbReference type="Pfam" id="PF00126"/>
    </source>
</evidence>
<dbReference type="PANTHER" id="PTHR30432">
    <property type="entry name" value="TRANSCRIPTIONAL REGULATOR MODE"/>
    <property type="match status" value="1"/>
</dbReference>
<reference evidence="2 3" key="1">
    <citation type="submission" date="2019-01" db="EMBL/GenBank/DDBJ databases">
        <title>Genome sequence of Salinicola endophyticus REST5.</title>
        <authorList>
            <person name="Nascimento F.X."/>
        </authorList>
    </citation>
    <scope>NUCLEOTIDE SEQUENCE [LARGE SCALE GENOMIC DNA]</scope>
    <source>
        <strain evidence="2 3">REST5</strain>
    </source>
</reference>